<name>A0A6J5RUA6_9CAUD</name>
<protein>
    <recommendedName>
        <fullName evidence="2">Helix-turn-helix domain containing protein</fullName>
    </recommendedName>
</protein>
<gene>
    <name evidence="1" type="ORF">UFOVP1336_48</name>
</gene>
<reference evidence="1" key="1">
    <citation type="submission" date="2020-05" db="EMBL/GenBank/DDBJ databases">
        <authorList>
            <person name="Chiriac C."/>
            <person name="Salcher M."/>
            <person name="Ghai R."/>
            <person name="Kavagutti S V."/>
        </authorList>
    </citation>
    <scope>NUCLEOTIDE SEQUENCE</scope>
</reference>
<proteinExistence type="predicted"/>
<sequence>MSQDKQTRADKILALLQHAGGQWVYGASLLSPEVGGSRFSARIEELRKKGHRIEGKPDPRANHALWQYRILSGDGSAEEVAAKPKWACAGCKTVTDIPVGYQSVSDDFRIAACLVCKKKNQMWRKM</sequence>
<organism evidence="1">
    <name type="scientific">uncultured Caudovirales phage</name>
    <dbReference type="NCBI Taxonomy" id="2100421"/>
    <lineage>
        <taxon>Viruses</taxon>
        <taxon>Duplodnaviria</taxon>
        <taxon>Heunggongvirae</taxon>
        <taxon>Uroviricota</taxon>
        <taxon>Caudoviricetes</taxon>
        <taxon>Peduoviridae</taxon>
        <taxon>Maltschvirus</taxon>
        <taxon>Maltschvirus maltsch</taxon>
    </lineage>
</organism>
<accession>A0A6J5RUA6</accession>
<evidence type="ECO:0008006" key="2">
    <source>
        <dbReference type="Google" id="ProtNLM"/>
    </source>
</evidence>
<dbReference type="EMBL" id="LR797285">
    <property type="protein sequence ID" value="CAB4199542.1"/>
    <property type="molecule type" value="Genomic_DNA"/>
</dbReference>
<evidence type="ECO:0000313" key="1">
    <source>
        <dbReference type="EMBL" id="CAB4199542.1"/>
    </source>
</evidence>